<evidence type="ECO:0000313" key="3">
    <source>
        <dbReference type="EMBL" id="KAL1515183.1"/>
    </source>
</evidence>
<keyword evidence="2" id="KW-0472">Membrane</keyword>
<reference evidence="3 4" key="1">
    <citation type="journal article" date="2024" name="Science">
        <title>Giant polyketide synthase enzymes in the biosynthesis of giant marine polyether toxins.</title>
        <authorList>
            <person name="Fallon T.R."/>
            <person name="Shende V.V."/>
            <person name="Wierzbicki I.H."/>
            <person name="Pendleton A.L."/>
            <person name="Watervoot N.F."/>
            <person name="Auber R.P."/>
            <person name="Gonzalez D.J."/>
            <person name="Wisecaver J.H."/>
            <person name="Moore B.S."/>
        </authorList>
    </citation>
    <scope>NUCLEOTIDE SEQUENCE [LARGE SCALE GENOMIC DNA]</scope>
    <source>
        <strain evidence="3 4">12B1</strain>
    </source>
</reference>
<evidence type="ECO:0000313" key="4">
    <source>
        <dbReference type="Proteomes" id="UP001515480"/>
    </source>
</evidence>
<accession>A0AB34J662</accession>
<gene>
    <name evidence="3" type="ORF">AB1Y20_004244</name>
</gene>
<evidence type="ECO:0000256" key="2">
    <source>
        <dbReference type="SAM" id="Phobius"/>
    </source>
</evidence>
<dbReference type="PRINTS" id="PR01217">
    <property type="entry name" value="PRICHEXTENSN"/>
</dbReference>
<evidence type="ECO:0000256" key="1">
    <source>
        <dbReference type="SAM" id="MobiDB-lite"/>
    </source>
</evidence>
<proteinExistence type="predicted"/>
<keyword evidence="2" id="KW-1133">Transmembrane helix</keyword>
<dbReference type="EMBL" id="JBGBPQ010000012">
    <property type="protein sequence ID" value="KAL1515183.1"/>
    <property type="molecule type" value="Genomic_DNA"/>
</dbReference>
<keyword evidence="2" id="KW-0812">Transmembrane</keyword>
<dbReference type="Proteomes" id="UP001515480">
    <property type="component" value="Unassembled WGS sequence"/>
</dbReference>
<feature type="compositionally biased region" description="Pro residues" evidence="1">
    <location>
        <begin position="118"/>
        <end position="192"/>
    </location>
</feature>
<sequence>MSSCDLGPHLSIAKQWDTGALVQVTFDGWEDGRELLLSFEGQALTVDPRSLAHATLQRAVAVDAAGSTLLALRLLPLEYQHLCYTQGCAGPSLSFATRPPPLNASSHPPTFRCSAARPPAPPPPPPPPRAPPPPPRRPPRVPPRPPRAPPRPPPPPRPSPPPPAFLWPAPPPRRTPPQPPHHRTAPPPHRTAPPPAALLLLLLLLLSLGGLLRLRQRRAAAAAAADGGGAEDETCERRQLTREEAGERSWQVRVELGAEEVCLRVGKRRVRGAAALRRAGAAACGAAAPHHAVARWGEARGAVPMQIQYVDEDGEEAVLRTLTASTPFAEVRKAPRLHVMPT</sequence>
<protein>
    <submittedName>
        <fullName evidence="3">Uncharacterized protein</fullName>
    </submittedName>
</protein>
<name>A0AB34J662_PRYPA</name>
<dbReference type="AlphaFoldDB" id="A0AB34J662"/>
<comment type="caution">
    <text evidence="3">The sequence shown here is derived from an EMBL/GenBank/DDBJ whole genome shotgun (WGS) entry which is preliminary data.</text>
</comment>
<feature type="region of interest" description="Disordered" evidence="1">
    <location>
        <begin position="99"/>
        <end position="192"/>
    </location>
</feature>
<organism evidence="3 4">
    <name type="scientific">Prymnesium parvum</name>
    <name type="common">Toxic golden alga</name>
    <dbReference type="NCBI Taxonomy" id="97485"/>
    <lineage>
        <taxon>Eukaryota</taxon>
        <taxon>Haptista</taxon>
        <taxon>Haptophyta</taxon>
        <taxon>Prymnesiophyceae</taxon>
        <taxon>Prymnesiales</taxon>
        <taxon>Prymnesiaceae</taxon>
        <taxon>Prymnesium</taxon>
    </lineage>
</organism>
<feature type="transmembrane region" description="Helical" evidence="2">
    <location>
        <begin position="196"/>
        <end position="214"/>
    </location>
</feature>
<keyword evidence="4" id="KW-1185">Reference proteome</keyword>